<organism evidence="3 4">
    <name type="scientific">Hypholoma sublateritium (strain FD-334 SS-4)</name>
    <dbReference type="NCBI Taxonomy" id="945553"/>
    <lineage>
        <taxon>Eukaryota</taxon>
        <taxon>Fungi</taxon>
        <taxon>Dikarya</taxon>
        <taxon>Basidiomycota</taxon>
        <taxon>Agaricomycotina</taxon>
        <taxon>Agaricomycetes</taxon>
        <taxon>Agaricomycetidae</taxon>
        <taxon>Agaricales</taxon>
        <taxon>Agaricineae</taxon>
        <taxon>Strophariaceae</taxon>
        <taxon>Hypholoma</taxon>
    </lineage>
</organism>
<reference evidence="4" key="1">
    <citation type="submission" date="2014-04" db="EMBL/GenBank/DDBJ databases">
        <title>Evolutionary Origins and Diversification of the Mycorrhizal Mutualists.</title>
        <authorList>
            <consortium name="DOE Joint Genome Institute"/>
            <consortium name="Mycorrhizal Genomics Consortium"/>
            <person name="Kohler A."/>
            <person name="Kuo A."/>
            <person name="Nagy L.G."/>
            <person name="Floudas D."/>
            <person name="Copeland A."/>
            <person name="Barry K.W."/>
            <person name="Cichocki N."/>
            <person name="Veneault-Fourrey C."/>
            <person name="LaButti K."/>
            <person name="Lindquist E.A."/>
            <person name="Lipzen A."/>
            <person name="Lundell T."/>
            <person name="Morin E."/>
            <person name="Murat C."/>
            <person name="Riley R."/>
            <person name="Ohm R."/>
            <person name="Sun H."/>
            <person name="Tunlid A."/>
            <person name="Henrissat B."/>
            <person name="Grigoriev I.V."/>
            <person name="Hibbett D.S."/>
            <person name="Martin F."/>
        </authorList>
    </citation>
    <scope>NUCLEOTIDE SEQUENCE [LARGE SCALE GENOMIC DNA]</scope>
    <source>
        <strain evidence="4">FD-334 SS-4</strain>
    </source>
</reference>
<dbReference type="Pfam" id="PF20236">
    <property type="entry name" value="DUF6593"/>
    <property type="match status" value="1"/>
</dbReference>
<name>A0A0D2PGC5_HYPSF</name>
<evidence type="ECO:0000256" key="1">
    <source>
        <dbReference type="SAM" id="MobiDB-lite"/>
    </source>
</evidence>
<dbReference type="InterPro" id="IPR046528">
    <property type="entry name" value="DUF6593"/>
</dbReference>
<proteinExistence type="predicted"/>
<evidence type="ECO:0000313" key="3">
    <source>
        <dbReference type="EMBL" id="KJA19140.1"/>
    </source>
</evidence>
<evidence type="ECO:0000259" key="2">
    <source>
        <dbReference type="Pfam" id="PF20236"/>
    </source>
</evidence>
<accession>A0A0D2PGC5</accession>
<dbReference type="OrthoDB" id="3031692at2759"/>
<feature type="compositionally biased region" description="Polar residues" evidence="1">
    <location>
        <begin position="7"/>
        <end position="18"/>
    </location>
</feature>
<dbReference type="Proteomes" id="UP000054270">
    <property type="component" value="Unassembled WGS sequence"/>
</dbReference>
<sequence length="204" mass="23065">MNLEPRASTTSQDEQLSSWEGPPTVDDYQRLSADTEADAGLAKIAEIELHTISSTIIRHLGNEWKTSDFFRKEDWSWYGSDRIFKGVDGKEYKWKMGSTVCELFLIDGDPKEEHGKAHVLLLVARFNAQSSPMQAPSSLEIFPAGSDMEDWILITFVYIELLRNGRRLGLSKPQAIAARASEEQSPNNSSDKHRHTNTPWLLLT</sequence>
<gene>
    <name evidence="3" type="ORF">HYPSUDRAFT_44609</name>
</gene>
<keyword evidence="4" id="KW-1185">Reference proteome</keyword>
<feature type="region of interest" description="Disordered" evidence="1">
    <location>
        <begin position="1"/>
        <end position="27"/>
    </location>
</feature>
<evidence type="ECO:0000313" key="4">
    <source>
        <dbReference type="Proteomes" id="UP000054270"/>
    </source>
</evidence>
<feature type="domain" description="DUF6593" evidence="2">
    <location>
        <begin position="38"/>
        <end position="163"/>
    </location>
</feature>
<feature type="region of interest" description="Disordered" evidence="1">
    <location>
        <begin position="177"/>
        <end position="198"/>
    </location>
</feature>
<dbReference type="AlphaFoldDB" id="A0A0D2PGC5"/>
<protein>
    <recommendedName>
        <fullName evidence="2">DUF6593 domain-containing protein</fullName>
    </recommendedName>
</protein>
<dbReference type="EMBL" id="KN817581">
    <property type="protein sequence ID" value="KJA19140.1"/>
    <property type="molecule type" value="Genomic_DNA"/>
</dbReference>